<dbReference type="GO" id="GO:0004519">
    <property type="term" value="F:endonuclease activity"/>
    <property type="evidence" value="ECO:0007669"/>
    <property type="project" value="UniProtKB-KW"/>
</dbReference>
<dbReference type="EMBL" id="CP134214">
    <property type="protein sequence ID" value="WND24133.1"/>
    <property type="molecule type" value="Genomic_DNA"/>
</dbReference>
<keyword evidence="2" id="KW-1185">Reference proteome</keyword>
<keyword evidence="1" id="KW-0614">Plasmid</keyword>
<reference evidence="1 2" key="1">
    <citation type="submission" date="2023-09" db="EMBL/GenBank/DDBJ databases">
        <title>The genome sequence of Streptomyces anthocyanicus.</title>
        <authorList>
            <person name="Mo P."/>
        </authorList>
    </citation>
    <scope>NUCLEOTIDE SEQUENCE [LARGE SCALE GENOMIC DNA]</scope>
    <source>
        <strain evidence="1 2">JCM 4387</strain>
        <plasmid evidence="1 2">punmamed1</plasmid>
    </source>
</reference>
<evidence type="ECO:0000313" key="2">
    <source>
        <dbReference type="Proteomes" id="UP001249394"/>
    </source>
</evidence>
<dbReference type="Proteomes" id="UP001249394">
    <property type="component" value="Plasmid punmamed1"/>
</dbReference>
<dbReference type="InterPro" id="IPR044925">
    <property type="entry name" value="His-Me_finger_sf"/>
</dbReference>
<protein>
    <submittedName>
        <fullName evidence="1">Endonuclease domain-containing protein</fullName>
    </submittedName>
</protein>
<keyword evidence="1" id="KW-0540">Nuclease</keyword>
<dbReference type="Gene3D" id="3.40.1800.10">
    <property type="entry name" value="His-Me finger endonucleases"/>
    <property type="match status" value="1"/>
</dbReference>
<evidence type="ECO:0000313" key="1">
    <source>
        <dbReference type="EMBL" id="WND24133.1"/>
    </source>
</evidence>
<dbReference type="SUPFAM" id="SSF54060">
    <property type="entry name" value="His-Me finger endonucleases"/>
    <property type="match status" value="1"/>
</dbReference>
<accession>A0ABY9UMU0</accession>
<proteinExistence type="predicted"/>
<sequence length="191" mass="22026">MSQEHRAAIKDAERRERATWFRSLPVQQQAAVLRRAEIFRSGLPACWSWPASVPTETDYRRMQRARLEAEGYADDVLERLWELECTVPFDDDAALSLWQNGRCAVCEDVGFELVTDHDHVSGLVRGLLCRSCNTLEATNGGEDSVFGRYRSRPPTQILGLEMRYWDPFARELAPDRRNETPRDPWDDALQL</sequence>
<geneLocation type="plasmid" evidence="1 2">
    <name>punmamed1</name>
</geneLocation>
<dbReference type="InterPro" id="IPR004211">
    <property type="entry name" value="Endonuclease_7"/>
</dbReference>
<organism evidence="1 2">
    <name type="scientific">Streptomyces violaceus</name>
    <name type="common">Streptomyces venezuelae</name>
    <dbReference type="NCBI Taxonomy" id="1936"/>
    <lineage>
        <taxon>Bacteria</taxon>
        <taxon>Bacillati</taxon>
        <taxon>Actinomycetota</taxon>
        <taxon>Actinomycetes</taxon>
        <taxon>Kitasatosporales</taxon>
        <taxon>Streptomycetaceae</taxon>
        <taxon>Streptomyces</taxon>
    </lineage>
</organism>
<keyword evidence="1" id="KW-0255">Endonuclease</keyword>
<keyword evidence="1" id="KW-0378">Hydrolase</keyword>
<dbReference type="InterPro" id="IPR038563">
    <property type="entry name" value="Endonuclease_7_sf"/>
</dbReference>
<name>A0ABY9UMU0_STRVL</name>
<dbReference type="Pfam" id="PF02945">
    <property type="entry name" value="Endonuclease_7"/>
    <property type="match status" value="1"/>
</dbReference>
<gene>
    <name evidence="1" type="ORF">RI060_43210</name>
</gene>